<dbReference type="InterPro" id="IPR036770">
    <property type="entry name" value="Ankyrin_rpt-contain_sf"/>
</dbReference>
<feature type="repeat" description="ANK" evidence="1">
    <location>
        <begin position="545"/>
        <end position="569"/>
    </location>
</feature>
<evidence type="ECO:0000259" key="2">
    <source>
        <dbReference type="Pfam" id="PF06985"/>
    </source>
</evidence>
<reference evidence="3 4" key="1">
    <citation type="journal article" date="2012" name="PLoS Pathog.">
        <title>Diverse lifestyles and strategies of plant pathogenesis encoded in the genomes of eighteen Dothideomycetes fungi.</title>
        <authorList>
            <person name="Ohm R.A."/>
            <person name="Feau N."/>
            <person name="Henrissat B."/>
            <person name="Schoch C.L."/>
            <person name="Horwitz B.A."/>
            <person name="Barry K.W."/>
            <person name="Condon B.J."/>
            <person name="Copeland A.C."/>
            <person name="Dhillon B."/>
            <person name="Glaser F."/>
            <person name="Hesse C.N."/>
            <person name="Kosti I."/>
            <person name="LaButti K."/>
            <person name="Lindquist E.A."/>
            <person name="Lucas S."/>
            <person name="Salamov A.A."/>
            <person name="Bradshaw R.E."/>
            <person name="Ciuffetti L."/>
            <person name="Hamelin R.C."/>
            <person name="Kema G.H.J."/>
            <person name="Lawrence C."/>
            <person name="Scott J.A."/>
            <person name="Spatafora J.W."/>
            <person name="Turgeon B.G."/>
            <person name="de Wit P.J.G.M."/>
            <person name="Zhong S."/>
            <person name="Goodwin S.B."/>
            <person name="Grigoriev I.V."/>
        </authorList>
    </citation>
    <scope>NUCLEOTIDE SEQUENCE [LARGE SCALE GENOMIC DNA]</scope>
    <source>
        <strain evidence="4">C5 / ATCC 48332 / race O</strain>
    </source>
</reference>
<dbReference type="Pfam" id="PF00023">
    <property type="entry name" value="Ank"/>
    <property type="match status" value="1"/>
</dbReference>
<dbReference type="PROSITE" id="PS50297">
    <property type="entry name" value="ANK_REP_REGION"/>
    <property type="match status" value="1"/>
</dbReference>
<dbReference type="STRING" id="701091.M2TPT6"/>
<dbReference type="EMBL" id="KB445580">
    <property type="protein sequence ID" value="EMD88579.1"/>
    <property type="molecule type" value="Genomic_DNA"/>
</dbReference>
<name>M2TPT6_COCH5</name>
<dbReference type="InterPro" id="IPR010730">
    <property type="entry name" value="HET"/>
</dbReference>
<protein>
    <recommendedName>
        <fullName evidence="2">Heterokaryon incompatibility domain-containing protein</fullName>
    </recommendedName>
</protein>
<dbReference type="AlphaFoldDB" id="M2TPT6"/>
<feature type="domain" description="Heterokaryon incompatibility" evidence="2">
    <location>
        <begin position="53"/>
        <end position="198"/>
    </location>
</feature>
<dbReference type="InterPro" id="IPR002110">
    <property type="entry name" value="Ankyrin_rpt"/>
</dbReference>
<dbReference type="InterPro" id="IPR052895">
    <property type="entry name" value="HetReg/Transcr_Mod"/>
</dbReference>
<accession>M2TPT6</accession>
<evidence type="ECO:0000313" key="3">
    <source>
        <dbReference type="EMBL" id="EMD88579.1"/>
    </source>
</evidence>
<keyword evidence="1" id="KW-0040">ANK repeat</keyword>
<keyword evidence="4" id="KW-1185">Reference proteome</keyword>
<dbReference type="Proteomes" id="UP000016936">
    <property type="component" value="Unassembled WGS sequence"/>
</dbReference>
<reference evidence="4" key="2">
    <citation type="journal article" date="2013" name="PLoS Genet.">
        <title>Comparative genome structure, secondary metabolite, and effector coding capacity across Cochliobolus pathogens.</title>
        <authorList>
            <person name="Condon B.J."/>
            <person name="Leng Y."/>
            <person name="Wu D."/>
            <person name="Bushley K.E."/>
            <person name="Ohm R.A."/>
            <person name="Otillar R."/>
            <person name="Martin J."/>
            <person name="Schackwitz W."/>
            <person name="Grimwood J."/>
            <person name="MohdZainudin N."/>
            <person name="Xue C."/>
            <person name="Wang R."/>
            <person name="Manning V.A."/>
            <person name="Dhillon B."/>
            <person name="Tu Z.J."/>
            <person name="Steffenson B.J."/>
            <person name="Salamov A."/>
            <person name="Sun H."/>
            <person name="Lowry S."/>
            <person name="LaButti K."/>
            <person name="Han J."/>
            <person name="Copeland A."/>
            <person name="Lindquist E."/>
            <person name="Barry K."/>
            <person name="Schmutz J."/>
            <person name="Baker S.E."/>
            <person name="Ciuffetti L.M."/>
            <person name="Grigoriev I.V."/>
            <person name="Zhong S."/>
            <person name="Turgeon B.G."/>
        </authorList>
    </citation>
    <scope>NUCLEOTIDE SEQUENCE [LARGE SCALE GENOMIC DNA]</scope>
    <source>
        <strain evidence="4">C5 / ATCC 48332 / race O</strain>
    </source>
</reference>
<dbReference type="OrthoDB" id="194358at2759"/>
<evidence type="ECO:0000256" key="1">
    <source>
        <dbReference type="PROSITE-ProRule" id="PRU00023"/>
    </source>
</evidence>
<dbReference type="eggNOG" id="KOG1082">
    <property type="taxonomic scope" value="Eukaryota"/>
</dbReference>
<dbReference type="SMART" id="SM00248">
    <property type="entry name" value="ANK"/>
    <property type="match status" value="6"/>
</dbReference>
<gene>
    <name evidence="3" type="ORF">COCHEDRAFT_1205770</name>
</gene>
<organism evidence="3 4">
    <name type="scientific">Cochliobolus heterostrophus (strain C5 / ATCC 48332 / race O)</name>
    <name type="common">Southern corn leaf blight fungus</name>
    <name type="synonym">Bipolaris maydis</name>
    <dbReference type="NCBI Taxonomy" id="701091"/>
    <lineage>
        <taxon>Eukaryota</taxon>
        <taxon>Fungi</taxon>
        <taxon>Dikarya</taxon>
        <taxon>Ascomycota</taxon>
        <taxon>Pezizomycotina</taxon>
        <taxon>Dothideomycetes</taxon>
        <taxon>Pleosporomycetidae</taxon>
        <taxon>Pleosporales</taxon>
        <taxon>Pleosporineae</taxon>
        <taxon>Pleosporaceae</taxon>
        <taxon>Bipolaris</taxon>
    </lineage>
</organism>
<dbReference type="Pfam" id="PF06985">
    <property type="entry name" value="HET"/>
    <property type="match status" value="1"/>
</dbReference>
<dbReference type="OMA" id="DLEAKNW"/>
<evidence type="ECO:0000313" key="4">
    <source>
        <dbReference type="Proteomes" id="UP000016936"/>
    </source>
</evidence>
<proteinExistence type="predicted"/>
<dbReference type="HOGENOM" id="CLU_004184_9_0_1"/>
<dbReference type="Pfam" id="PF13637">
    <property type="entry name" value="Ank_4"/>
    <property type="match status" value="1"/>
</dbReference>
<dbReference type="Gene3D" id="1.25.40.20">
    <property type="entry name" value="Ankyrin repeat-containing domain"/>
    <property type="match status" value="2"/>
</dbReference>
<sequence>MSACSYLDCYREPLLPDSIRLLRLLPNEDETAPIQCELFHYSLQESGRRTHPYEALSYVWGHSGNPQSIFIREHRSKSGHGFTSGNDLPVTENLHAALTHLRYPLFERIIWVDAVCMNQKDDREKEQQIQFMAKIYALASRVIVWLGEAAEDSDEALHWIRVAGGIRSKIPLSNETVQQAIVALLQRPWFRRVWVLQEVAAARHILIMCGTTEIDGYAFSLGVDLFEGFDDARVDLQSATRSVTYLIKGSIFRSDFSMSRSGRSSLDICPLGELVDLYRTHEATRRHDKVFALIGMSSDDLSKAKLLPDYSGSWEELLKRHHSRWDRTSTTSVQNEDVICLLQGASNPTIIRQRQDHFEVIAIAARPLERILVSSGPTDWPTFLKSGIPFIHDLILIWDWEISLDRLQYPERCDEMFGCSTELRGSLERATRIWNVARVLGEARASEEALKVLPEAIKRYETVFGIQPSQELENEYDLTPLSWASKNGHDIVLQLLLAKDGVDPNMKDGQSNRTSLSWAAEKGHETAVKLLLDTGKVEVDSKDVWGRTPLWWAAERGHETVVKLLLETGKVEVNSKDMFERAPLSRAAETGHVAVVKLLLETGKVEVNSKDMFERAPLSRAAETGHVAVVKLLLLEMGKVDVDSKDFWGRTPLFLARENRHKNVVKLLLDHRQSRHQLGG</sequence>
<dbReference type="PROSITE" id="PS50088">
    <property type="entry name" value="ANK_REPEAT"/>
    <property type="match status" value="1"/>
</dbReference>
<dbReference type="PANTHER" id="PTHR24148">
    <property type="entry name" value="ANKYRIN REPEAT DOMAIN-CONTAINING PROTEIN 39 HOMOLOG-RELATED"/>
    <property type="match status" value="1"/>
</dbReference>
<dbReference type="Pfam" id="PF12796">
    <property type="entry name" value="Ank_2"/>
    <property type="match status" value="1"/>
</dbReference>
<dbReference type="SUPFAM" id="SSF48403">
    <property type="entry name" value="Ankyrin repeat"/>
    <property type="match status" value="1"/>
</dbReference>
<dbReference type="PANTHER" id="PTHR24148:SF78">
    <property type="entry name" value="HETEROKARYON INCOMPATIBILITY DOMAIN-CONTAINING PROTEIN"/>
    <property type="match status" value="1"/>
</dbReference>